<evidence type="ECO:0000313" key="1">
    <source>
        <dbReference type="EMBL" id="EIG52029.1"/>
    </source>
</evidence>
<name>I2PWX3_9BACT</name>
<dbReference type="HOGENOM" id="CLU_801073_0_0_7"/>
<reference evidence="1" key="1">
    <citation type="submission" date="2011-11" db="EMBL/GenBank/DDBJ databases">
        <title>Improved High-Quality Draft sequence of Desulfovibrio sp. U5L.</title>
        <authorList>
            <consortium name="US DOE Joint Genome Institute"/>
            <person name="Lucas S."/>
            <person name="Han J."/>
            <person name="Lapidus A."/>
            <person name="Cheng J.-F."/>
            <person name="Goodwin L."/>
            <person name="Pitluck S."/>
            <person name="Peters L."/>
            <person name="Ovchinnikova G."/>
            <person name="Held B."/>
            <person name="Detter J.C."/>
            <person name="Han C."/>
            <person name="Tapia R."/>
            <person name="Land M."/>
            <person name="Hauser L."/>
            <person name="Kyrpides N."/>
            <person name="Ivanova N."/>
            <person name="Pagani I."/>
            <person name="Gabster J."/>
            <person name="Walker C."/>
            <person name="Stolyar S."/>
            <person name="Stahl D."/>
            <person name="Arkin A."/>
            <person name="Dehal P."/>
            <person name="Hazen T."/>
            <person name="Woyke T."/>
        </authorList>
    </citation>
    <scope>NUCLEOTIDE SEQUENCE [LARGE SCALE GENOMIC DNA]</scope>
    <source>
        <strain evidence="1">U5L</strain>
    </source>
</reference>
<dbReference type="AlphaFoldDB" id="I2PWX3"/>
<protein>
    <submittedName>
        <fullName evidence="1">Uncharacterized protein</fullName>
    </submittedName>
</protein>
<dbReference type="EMBL" id="JH600068">
    <property type="protein sequence ID" value="EIG52029.1"/>
    <property type="molecule type" value="Genomic_DNA"/>
</dbReference>
<proteinExistence type="predicted"/>
<sequence length="346" mass="40199">MDADRIRRSLIISSQEEENLNNYLLKKFESYPIDKEALDKVLYLSATYKKSFDFNFDNIGEIISLKTRLELSSNKMEVYDKAAKAYIDIQLGKILIIIHDIINKLKLKVPDPVEREKIILKINEDLFPTKKSRSRRSDLRNVAAIPNVEKFYFLGIELLIEISRVVKDLNSSNPIEDIILESGIDYQNLDDLDEEKRSFMLKLGVNKIKFQKKSINIPSNILESVTKSFGIISEDSVKKVSNALKKGSSIIDVVDNFYFKQPKQLYSIEDIDMAPSWNRMEEVCLQLMDMIEDRIDDGRNQPNYSPERTAKMFKTLLFLIDALNAHWSKNWNNWSEVWESYDGASE</sequence>
<accession>I2PWX3</accession>
<gene>
    <name evidence="1" type="ORF">DesU5LDRAFT_0314</name>
</gene>
<organism evidence="1">
    <name type="scientific">Desulfovibrio sp. U5L</name>
    <dbReference type="NCBI Taxonomy" id="596152"/>
    <lineage>
        <taxon>Bacteria</taxon>
        <taxon>Pseudomonadati</taxon>
        <taxon>Thermodesulfobacteriota</taxon>
        <taxon>Desulfovibrionia</taxon>
        <taxon>Desulfovibrionales</taxon>
        <taxon>Desulfovibrionaceae</taxon>
        <taxon>Desulfovibrio</taxon>
    </lineage>
</organism>
<dbReference type="OrthoDB" id="5448557at2"/>